<dbReference type="GO" id="GO:0020037">
    <property type="term" value="F:heme binding"/>
    <property type="evidence" value="ECO:0007669"/>
    <property type="project" value="InterPro"/>
</dbReference>
<dbReference type="AlphaFoldDB" id="M7PRQ3"/>
<dbReference type="Proteomes" id="UP000012019">
    <property type="component" value="Unassembled WGS sequence"/>
</dbReference>
<evidence type="ECO:0000256" key="1">
    <source>
        <dbReference type="SAM" id="SignalP"/>
    </source>
</evidence>
<protein>
    <recommendedName>
        <fullName evidence="4">Cytochrome c domain-containing protein</fullName>
    </recommendedName>
</protein>
<dbReference type="RefSeq" id="WP_009726289.1">
    <property type="nucleotide sequence ID" value="NZ_APHR01000032.1"/>
</dbReference>
<feature type="chain" id="PRO_5004083133" description="Cytochrome c domain-containing protein" evidence="1">
    <location>
        <begin position="19"/>
        <end position="91"/>
    </location>
</feature>
<name>M7PRQ3_9GAMM</name>
<accession>M7PRQ3</accession>
<dbReference type="STRING" id="1286106.MPL1_06457"/>
<keyword evidence="1" id="KW-0732">Signal</keyword>
<evidence type="ECO:0000313" key="2">
    <source>
        <dbReference type="EMBL" id="EMR13124.1"/>
    </source>
</evidence>
<reference evidence="2 3" key="1">
    <citation type="journal article" date="2013" name="Genome Announc.">
        <title>Draft Genome Sequence of Methylophaga lonarensis MPLT, a Haloalkaliphilic (Non-Methane-Utilizing) Methylotroph.</title>
        <authorList>
            <person name="Shetty S.A."/>
            <person name="Marathe N.P."/>
            <person name="Munot H."/>
            <person name="Antony C.P."/>
            <person name="Dhotre D.P."/>
            <person name="Murrell J.C."/>
            <person name="Shouche Y.S."/>
        </authorList>
    </citation>
    <scope>NUCLEOTIDE SEQUENCE [LARGE SCALE GENOMIC DNA]</scope>
    <source>
        <strain evidence="2 3">MPL</strain>
    </source>
</reference>
<dbReference type="SUPFAM" id="SSF46626">
    <property type="entry name" value="Cytochrome c"/>
    <property type="match status" value="1"/>
</dbReference>
<gene>
    <name evidence="2" type="ORF">MPL1_06457</name>
</gene>
<keyword evidence="3" id="KW-1185">Reference proteome</keyword>
<feature type="signal peptide" evidence="1">
    <location>
        <begin position="1"/>
        <end position="18"/>
    </location>
</feature>
<dbReference type="InterPro" id="IPR036909">
    <property type="entry name" value="Cyt_c-like_dom_sf"/>
</dbReference>
<dbReference type="EMBL" id="APHR01000032">
    <property type="protein sequence ID" value="EMR13124.1"/>
    <property type="molecule type" value="Genomic_DNA"/>
</dbReference>
<dbReference type="PATRIC" id="fig|1286106.3.peg.1298"/>
<proteinExistence type="predicted"/>
<evidence type="ECO:0000313" key="3">
    <source>
        <dbReference type="Proteomes" id="UP000012019"/>
    </source>
</evidence>
<evidence type="ECO:0008006" key="4">
    <source>
        <dbReference type="Google" id="ProtNLM"/>
    </source>
</evidence>
<organism evidence="2 3">
    <name type="scientific">Methylophaga lonarensis MPL</name>
    <dbReference type="NCBI Taxonomy" id="1286106"/>
    <lineage>
        <taxon>Bacteria</taxon>
        <taxon>Pseudomonadati</taxon>
        <taxon>Pseudomonadota</taxon>
        <taxon>Gammaproteobacteria</taxon>
        <taxon>Thiotrichales</taxon>
        <taxon>Piscirickettsiaceae</taxon>
        <taxon>Methylophaga</taxon>
    </lineage>
</organism>
<sequence length="91" mass="10141">MRLLTLLVMLCVSPLVLAQGKQLHDSSCVQCHSSLTGGKPDLMYTKADRKIGSFEALEKRVGYCAVAAGVSWSPDQVRAVTDYLNRQFYRF</sequence>
<dbReference type="eggNOG" id="COG2010">
    <property type="taxonomic scope" value="Bacteria"/>
</dbReference>
<comment type="caution">
    <text evidence="2">The sequence shown here is derived from an EMBL/GenBank/DDBJ whole genome shotgun (WGS) entry which is preliminary data.</text>
</comment>
<dbReference type="GO" id="GO:0009055">
    <property type="term" value="F:electron transfer activity"/>
    <property type="evidence" value="ECO:0007669"/>
    <property type="project" value="InterPro"/>
</dbReference>